<dbReference type="RefSeq" id="WP_331218658.1">
    <property type="nucleotide sequence ID" value="NZ_JAZGQK010000045.1"/>
</dbReference>
<dbReference type="PANTHER" id="PTHR43037:SF1">
    <property type="entry name" value="BLL1128 PROTEIN"/>
    <property type="match status" value="1"/>
</dbReference>
<protein>
    <submittedName>
        <fullName evidence="4">PHB depolymerase family esterase</fullName>
    </submittedName>
</protein>
<feature type="compositionally biased region" description="Low complexity" evidence="3">
    <location>
        <begin position="41"/>
        <end position="69"/>
    </location>
</feature>
<evidence type="ECO:0000313" key="4">
    <source>
        <dbReference type="EMBL" id="MEE6263863.1"/>
    </source>
</evidence>
<dbReference type="Gene3D" id="3.40.50.1820">
    <property type="entry name" value="alpha/beta hydrolase"/>
    <property type="match status" value="1"/>
</dbReference>
<dbReference type="SUPFAM" id="SSF53474">
    <property type="entry name" value="alpha/beta-Hydrolases"/>
    <property type="match status" value="1"/>
</dbReference>
<dbReference type="Proteomes" id="UP001332243">
    <property type="component" value="Unassembled WGS sequence"/>
</dbReference>
<evidence type="ECO:0000256" key="1">
    <source>
        <dbReference type="ARBA" id="ARBA00022729"/>
    </source>
</evidence>
<proteinExistence type="predicted"/>
<dbReference type="InterPro" id="IPR010126">
    <property type="entry name" value="Esterase_phb"/>
</dbReference>
<reference evidence="4 5" key="1">
    <citation type="submission" date="2024-01" db="EMBL/GenBank/DDBJ databases">
        <title>Genome insights into Plantactinospora sonchi sp. nov.</title>
        <authorList>
            <person name="Wang L."/>
        </authorList>
    </citation>
    <scope>NUCLEOTIDE SEQUENCE [LARGE SCALE GENOMIC DNA]</scope>
    <source>
        <strain evidence="4 5">NEAU-QY2</strain>
    </source>
</reference>
<dbReference type="InterPro" id="IPR050955">
    <property type="entry name" value="Plant_Biomass_Hydrol_Est"/>
</dbReference>
<dbReference type="InterPro" id="IPR029058">
    <property type="entry name" value="AB_hydrolase_fold"/>
</dbReference>
<dbReference type="EMBL" id="JAZGQK010000045">
    <property type="protein sequence ID" value="MEE6263863.1"/>
    <property type="molecule type" value="Genomic_DNA"/>
</dbReference>
<feature type="region of interest" description="Disordered" evidence="3">
    <location>
        <begin position="36"/>
        <end position="69"/>
    </location>
</feature>
<dbReference type="Pfam" id="PF10503">
    <property type="entry name" value="Esterase_PHB"/>
    <property type="match status" value="1"/>
</dbReference>
<dbReference type="PROSITE" id="PS51257">
    <property type="entry name" value="PROKAR_LIPOPROTEIN"/>
    <property type="match status" value="1"/>
</dbReference>
<name>A0ABU7S500_9ACTN</name>
<accession>A0ABU7S500</accession>
<keyword evidence="5" id="KW-1185">Reference proteome</keyword>
<sequence>MEQRTRRAATVRRTTSATLAIAGVLTLLIGCDAVRPPQRETPASTAPAGTAPTRSAAPGPGPAAVPVGSSTHYVTVDGRKRTFRLYRPAELSPSAPVPLVVMLHGAFGSGQQAEAAYGWNTAADRHGFVVAYPDGLHRSWAVSADCCGPPARDDVDDVAFIGATVATISTRLPVDPHRVYAAGMSNGGMLAYQLACQTTTFAAIGVVAGKLLGRCPSPAPISVIHVHGTADDVVPYDGRPGALDNGGVGPLPVRIDGGPVPEQIDRWREIARCAAPEVRTAGPTTTSVARCPGGRDVTLIAIAGAGHQWPGAAPQSAAERLLGLDPPATALVATESIWHFFDTHPVGG</sequence>
<gene>
    <name evidence="4" type="ORF">V1633_35985</name>
</gene>
<keyword evidence="2" id="KW-0378">Hydrolase</keyword>
<evidence type="ECO:0000256" key="2">
    <source>
        <dbReference type="ARBA" id="ARBA00022801"/>
    </source>
</evidence>
<dbReference type="PANTHER" id="PTHR43037">
    <property type="entry name" value="UNNAMED PRODUCT-RELATED"/>
    <property type="match status" value="1"/>
</dbReference>
<evidence type="ECO:0000313" key="5">
    <source>
        <dbReference type="Proteomes" id="UP001332243"/>
    </source>
</evidence>
<keyword evidence="1" id="KW-0732">Signal</keyword>
<evidence type="ECO:0000256" key="3">
    <source>
        <dbReference type="SAM" id="MobiDB-lite"/>
    </source>
</evidence>
<organism evidence="4 5">
    <name type="scientific">Plantactinospora sonchi</name>
    <dbReference type="NCBI Taxonomy" id="1544735"/>
    <lineage>
        <taxon>Bacteria</taxon>
        <taxon>Bacillati</taxon>
        <taxon>Actinomycetota</taxon>
        <taxon>Actinomycetes</taxon>
        <taxon>Micromonosporales</taxon>
        <taxon>Micromonosporaceae</taxon>
        <taxon>Plantactinospora</taxon>
    </lineage>
</organism>
<comment type="caution">
    <text evidence="4">The sequence shown here is derived from an EMBL/GenBank/DDBJ whole genome shotgun (WGS) entry which is preliminary data.</text>
</comment>